<name>A0A0F9FBB1_9ZZZZ</name>
<comment type="caution">
    <text evidence="1">The sequence shown here is derived from an EMBL/GenBank/DDBJ whole genome shotgun (WGS) entry which is preliminary data.</text>
</comment>
<sequence length="162" mass="18733">MIIVTYNLHKSTDVISIPRSEDDYRTELIKEINARIPHPYKAYNSKTVTFEKDDPRVAVLKALKREFDVVILDEAFVSEREINPDRIEFVIETKPLDSTFTGISQAEDAYTAFPNLLITYATNFGNKLYKREKDSPEIHLKTQSKNLARKYVQIAEYIASDI</sequence>
<evidence type="ECO:0000313" key="1">
    <source>
        <dbReference type="EMBL" id="KKL83669.1"/>
    </source>
</evidence>
<accession>A0A0F9FBB1</accession>
<gene>
    <name evidence="1" type="ORF">LCGC14_1972400</name>
</gene>
<proteinExistence type="predicted"/>
<protein>
    <submittedName>
        <fullName evidence="1">Uncharacterized protein</fullName>
    </submittedName>
</protein>
<dbReference type="EMBL" id="LAZR01021917">
    <property type="protein sequence ID" value="KKL83669.1"/>
    <property type="molecule type" value="Genomic_DNA"/>
</dbReference>
<dbReference type="AlphaFoldDB" id="A0A0F9FBB1"/>
<organism evidence="1">
    <name type="scientific">marine sediment metagenome</name>
    <dbReference type="NCBI Taxonomy" id="412755"/>
    <lineage>
        <taxon>unclassified sequences</taxon>
        <taxon>metagenomes</taxon>
        <taxon>ecological metagenomes</taxon>
    </lineage>
</organism>
<feature type="non-terminal residue" evidence="1">
    <location>
        <position position="162"/>
    </location>
</feature>
<reference evidence="1" key="1">
    <citation type="journal article" date="2015" name="Nature">
        <title>Complex archaea that bridge the gap between prokaryotes and eukaryotes.</title>
        <authorList>
            <person name="Spang A."/>
            <person name="Saw J.H."/>
            <person name="Jorgensen S.L."/>
            <person name="Zaremba-Niedzwiedzka K."/>
            <person name="Martijn J."/>
            <person name="Lind A.E."/>
            <person name="van Eijk R."/>
            <person name="Schleper C."/>
            <person name="Guy L."/>
            <person name="Ettema T.J."/>
        </authorList>
    </citation>
    <scope>NUCLEOTIDE SEQUENCE</scope>
</reference>